<evidence type="ECO:0000256" key="1">
    <source>
        <dbReference type="ARBA" id="ARBA00008828"/>
    </source>
</evidence>
<comment type="similarity">
    <text evidence="1">Belongs to the IFRD family.</text>
</comment>
<keyword evidence="4" id="KW-1185">Reference proteome</keyword>
<dbReference type="SUPFAM" id="SSF48371">
    <property type="entry name" value="ARM repeat"/>
    <property type="match status" value="1"/>
</dbReference>
<accession>A0A1X2HGH0</accession>
<dbReference type="AlphaFoldDB" id="A0A1X2HGH0"/>
<protein>
    <submittedName>
        <fullName evidence="3">Interferon-related developmental regulator-domain-containing protein</fullName>
    </submittedName>
</protein>
<dbReference type="InterPro" id="IPR039777">
    <property type="entry name" value="IFRD"/>
</dbReference>
<dbReference type="Pfam" id="PF05004">
    <property type="entry name" value="IFRD"/>
    <property type="match status" value="1"/>
</dbReference>
<dbReference type="InterPro" id="IPR016024">
    <property type="entry name" value="ARM-type_fold"/>
</dbReference>
<dbReference type="OMA" id="QCFEAIF"/>
<comment type="caution">
    <text evidence="3">The sequence shown here is derived from an EMBL/GenBank/DDBJ whole genome shotgun (WGS) entry which is preliminary data.</text>
</comment>
<proteinExistence type="inferred from homology"/>
<evidence type="ECO:0000313" key="4">
    <source>
        <dbReference type="Proteomes" id="UP000242180"/>
    </source>
</evidence>
<dbReference type="PANTHER" id="PTHR12354:SF1">
    <property type="entry name" value="INTERFERON-RELATED DEVELOPMENTAL REGULATOR 1"/>
    <property type="match status" value="1"/>
</dbReference>
<dbReference type="STRING" id="13706.A0A1X2HGH0"/>
<dbReference type="InParanoid" id="A0A1X2HGH0"/>
<evidence type="ECO:0000313" key="3">
    <source>
        <dbReference type="EMBL" id="ORY98044.1"/>
    </source>
</evidence>
<dbReference type="InterPro" id="IPR007701">
    <property type="entry name" value="Interferon-rel_develop_reg_N"/>
</dbReference>
<dbReference type="FunCoup" id="A0A1X2HGH0">
    <property type="interactions" value="39"/>
</dbReference>
<gene>
    <name evidence="3" type="ORF">BCR43DRAFT_490780</name>
</gene>
<feature type="domain" description="Interferon-related developmental regulator N-terminal" evidence="2">
    <location>
        <begin position="12"/>
        <end position="297"/>
    </location>
</feature>
<dbReference type="OrthoDB" id="18978at2759"/>
<sequence length="401" mass="45448">MPARRNTRKAREEDPEDLGGPAWINSLNRAIDDLTVNRTSVREEALSVLNTELTRHYAADILESRSEELLTLLRRSVSKGGKEAHLAAQAIALHFVNQGDLSLGDQEDLFQQVLPLLRKTVKNTDDTTLQSICLRTLALITLIAASDIDAQLARDFVYDVLEEIDDYQVQCAALHAYGLLCVSSFSQPAMDPDIIHEEIEKVMPVHEILLESTDMAVRVAAGENTALLFELLRTHTGHPEDEEDQDEEVQDVPEEYDNMDGLIHTLKELSVDSNRRRNKADRAEQKSVFRDIVRSVEERDPPVQELKIGGRVIQFRGWAKILTLNAFRQSIGQGLQYHLRANELMHQIFNYKSGYAAADSDDDSDGWNAGELSKADKRYVYDESKKMRSKQLREARTRKAH</sequence>
<reference evidence="3 4" key="1">
    <citation type="submission" date="2016-07" db="EMBL/GenBank/DDBJ databases">
        <title>Pervasive Adenine N6-methylation of Active Genes in Fungi.</title>
        <authorList>
            <consortium name="DOE Joint Genome Institute"/>
            <person name="Mondo S.J."/>
            <person name="Dannebaum R.O."/>
            <person name="Kuo R.C."/>
            <person name="Labutti K."/>
            <person name="Haridas S."/>
            <person name="Kuo A."/>
            <person name="Salamov A."/>
            <person name="Ahrendt S.R."/>
            <person name="Lipzen A."/>
            <person name="Sullivan W."/>
            <person name="Andreopoulos W.B."/>
            <person name="Clum A."/>
            <person name="Lindquist E."/>
            <person name="Daum C."/>
            <person name="Ramamoorthy G.K."/>
            <person name="Gryganskyi A."/>
            <person name="Culley D."/>
            <person name="Magnuson J.K."/>
            <person name="James T.Y."/>
            <person name="O'Malley M.A."/>
            <person name="Stajich J.E."/>
            <person name="Spatafora J.W."/>
            <person name="Visel A."/>
            <person name="Grigoriev I.V."/>
        </authorList>
    </citation>
    <scope>NUCLEOTIDE SEQUENCE [LARGE SCALE GENOMIC DNA]</scope>
    <source>
        <strain evidence="3 4">NRRL 2496</strain>
    </source>
</reference>
<dbReference type="PANTHER" id="PTHR12354">
    <property type="entry name" value="INTERFERON-RELATED DEVELOPMENTAL REGULATOR"/>
    <property type="match status" value="1"/>
</dbReference>
<organism evidence="3 4">
    <name type="scientific">Syncephalastrum racemosum</name>
    <name type="common">Filamentous fungus</name>
    <dbReference type="NCBI Taxonomy" id="13706"/>
    <lineage>
        <taxon>Eukaryota</taxon>
        <taxon>Fungi</taxon>
        <taxon>Fungi incertae sedis</taxon>
        <taxon>Mucoromycota</taxon>
        <taxon>Mucoromycotina</taxon>
        <taxon>Mucoromycetes</taxon>
        <taxon>Mucorales</taxon>
        <taxon>Syncephalastraceae</taxon>
        <taxon>Syncephalastrum</taxon>
    </lineage>
</organism>
<dbReference type="Proteomes" id="UP000242180">
    <property type="component" value="Unassembled WGS sequence"/>
</dbReference>
<dbReference type="EMBL" id="MCGN01000004">
    <property type="protein sequence ID" value="ORY98044.1"/>
    <property type="molecule type" value="Genomic_DNA"/>
</dbReference>
<name>A0A1X2HGH0_SYNRA</name>
<evidence type="ECO:0000259" key="2">
    <source>
        <dbReference type="Pfam" id="PF05004"/>
    </source>
</evidence>